<protein>
    <recommendedName>
        <fullName evidence="2">DUF4232 domain-containing protein</fullName>
    </recommendedName>
</protein>
<keyword evidence="4" id="KW-1185">Reference proteome</keyword>
<feature type="compositionally biased region" description="Basic and acidic residues" evidence="1">
    <location>
        <begin position="74"/>
        <end position="86"/>
    </location>
</feature>
<feature type="compositionally biased region" description="Low complexity" evidence="1">
    <location>
        <begin position="51"/>
        <end position="73"/>
    </location>
</feature>
<accession>A0A1V4A4E5</accession>
<feature type="domain" description="DUF4232" evidence="2">
    <location>
        <begin position="139"/>
        <end position="266"/>
    </location>
</feature>
<dbReference type="EMBL" id="MVFC01000021">
    <property type="protein sequence ID" value="OON75584.1"/>
    <property type="molecule type" value="Genomic_DNA"/>
</dbReference>
<evidence type="ECO:0000256" key="1">
    <source>
        <dbReference type="SAM" id="MobiDB-lite"/>
    </source>
</evidence>
<reference evidence="3 4" key="1">
    <citation type="submission" date="2017-02" db="EMBL/GenBank/DDBJ databases">
        <title>Draft Genome Sequence of Streptomyces tsukubaensis F601, a Producer of the immunosuppressant tacrolimus FK506.</title>
        <authorList>
            <person name="Zong G."/>
            <person name="Zhong C."/>
            <person name="Fu J."/>
            <person name="Qin R."/>
            <person name="Cao G."/>
        </authorList>
    </citation>
    <scope>NUCLEOTIDE SEQUENCE [LARGE SCALE GENOMIC DNA]</scope>
    <source>
        <strain evidence="3 4">F601</strain>
    </source>
</reference>
<evidence type="ECO:0000313" key="4">
    <source>
        <dbReference type="Proteomes" id="UP000190539"/>
    </source>
</evidence>
<dbReference type="STRING" id="83656.B1H18_22180"/>
<evidence type="ECO:0000259" key="2">
    <source>
        <dbReference type="Pfam" id="PF14016"/>
    </source>
</evidence>
<feature type="region of interest" description="Disordered" evidence="1">
    <location>
        <begin position="234"/>
        <end position="274"/>
    </location>
</feature>
<feature type="region of interest" description="Disordered" evidence="1">
    <location>
        <begin position="51"/>
        <end position="156"/>
    </location>
</feature>
<sequence>MAKRQSGNEHGASTAARPTSGAGRTLRPGQAAGWAACTAAVLAAALLTGCGNQDANAAPKDVSAAAAPVSGDKSGSKSDASPDGRADSPAPSGDSSAGRPSQSSSSNSGGGSTDSDGADKGGSASKGSGSGSGGESGACDSSELSASVGTNHPGAGQENFAVVLTNKSSSTCTVYGYPGFAFLDGAGKQVSVDPQRTGAVGGSVKLSPGNKAWAPLTFTNPEMTDDETVVPSTVRITPPDETTPLPIPWSGGAVSATGKGSTPKIGPLTAGSGE</sequence>
<proteinExistence type="predicted"/>
<comment type="caution">
    <text evidence="3">The sequence shown here is derived from an EMBL/GenBank/DDBJ whole genome shotgun (WGS) entry which is preliminary data.</text>
</comment>
<dbReference type="Proteomes" id="UP000190539">
    <property type="component" value="Unassembled WGS sequence"/>
</dbReference>
<evidence type="ECO:0000313" key="3">
    <source>
        <dbReference type="EMBL" id="OON75584.1"/>
    </source>
</evidence>
<dbReference type="Pfam" id="PF14016">
    <property type="entry name" value="DUF4232"/>
    <property type="match status" value="1"/>
</dbReference>
<dbReference type="AlphaFoldDB" id="A0A1V4A4E5"/>
<feature type="compositionally biased region" description="Low complexity" evidence="1">
    <location>
        <begin position="87"/>
        <end position="107"/>
    </location>
</feature>
<name>A0A1V4A4E5_9ACTN</name>
<dbReference type="OrthoDB" id="485007at2"/>
<dbReference type="InterPro" id="IPR025326">
    <property type="entry name" value="DUF4232"/>
</dbReference>
<dbReference type="RefSeq" id="WP_077970330.1">
    <property type="nucleotide sequence ID" value="NZ_CP045178.1"/>
</dbReference>
<gene>
    <name evidence="3" type="ORF">B1H18_22180</name>
</gene>
<feature type="region of interest" description="Disordered" evidence="1">
    <location>
        <begin position="1"/>
        <end position="33"/>
    </location>
</feature>
<organism evidence="3 4">
    <name type="scientific">Streptomyces tsukubensis</name>
    <dbReference type="NCBI Taxonomy" id="83656"/>
    <lineage>
        <taxon>Bacteria</taxon>
        <taxon>Bacillati</taxon>
        <taxon>Actinomycetota</taxon>
        <taxon>Actinomycetes</taxon>
        <taxon>Kitasatosporales</taxon>
        <taxon>Streptomycetaceae</taxon>
        <taxon>Streptomyces</taxon>
    </lineage>
</organism>